<accession>A0ACC2MVF6</accession>
<gene>
    <name evidence="1" type="ORF">MRB53_002774</name>
</gene>
<evidence type="ECO:0000313" key="1">
    <source>
        <dbReference type="EMBL" id="KAJ8649751.1"/>
    </source>
</evidence>
<name>A0ACC2MVF6_PERAE</name>
<dbReference type="Proteomes" id="UP001234297">
    <property type="component" value="Chromosome 1"/>
</dbReference>
<sequence length="180" mass="20021">MEGFNGADAVGMWLVGACALDAGLRDGGHWGKGSDDSWCQATVLGEGFAEGRIRIGETEILKITKFQHVWSCNLSNDNTDGASFYKPIGMWMLPKQKPDIIMKGPIACQLFSNPLIIHSYGVQMIGLRITMMALVISGYPARPRGIKLWVVWSQTNPTSLPLKKWYVFELTLQRHARPIN</sequence>
<proteinExistence type="predicted"/>
<protein>
    <submittedName>
        <fullName evidence="1">Uncharacterized protein</fullName>
    </submittedName>
</protein>
<organism evidence="1 2">
    <name type="scientific">Persea americana</name>
    <name type="common">Avocado</name>
    <dbReference type="NCBI Taxonomy" id="3435"/>
    <lineage>
        <taxon>Eukaryota</taxon>
        <taxon>Viridiplantae</taxon>
        <taxon>Streptophyta</taxon>
        <taxon>Embryophyta</taxon>
        <taxon>Tracheophyta</taxon>
        <taxon>Spermatophyta</taxon>
        <taxon>Magnoliopsida</taxon>
        <taxon>Magnoliidae</taxon>
        <taxon>Laurales</taxon>
        <taxon>Lauraceae</taxon>
        <taxon>Persea</taxon>
    </lineage>
</organism>
<dbReference type="EMBL" id="CM056809">
    <property type="protein sequence ID" value="KAJ8649751.1"/>
    <property type="molecule type" value="Genomic_DNA"/>
</dbReference>
<keyword evidence="2" id="KW-1185">Reference proteome</keyword>
<comment type="caution">
    <text evidence="1">The sequence shown here is derived from an EMBL/GenBank/DDBJ whole genome shotgun (WGS) entry which is preliminary data.</text>
</comment>
<reference evidence="1 2" key="1">
    <citation type="journal article" date="2022" name="Hortic Res">
        <title>A haplotype resolved chromosomal level avocado genome allows analysis of novel avocado genes.</title>
        <authorList>
            <person name="Nath O."/>
            <person name="Fletcher S.J."/>
            <person name="Hayward A."/>
            <person name="Shaw L.M."/>
            <person name="Masouleh A.K."/>
            <person name="Furtado A."/>
            <person name="Henry R.J."/>
            <person name="Mitter N."/>
        </authorList>
    </citation>
    <scope>NUCLEOTIDE SEQUENCE [LARGE SCALE GENOMIC DNA]</scope>
    <source>
        <strain evidence="2">cv. Hass</strain>
    </source>
</reference>
<evidence type="ECO:0000313" key="2">
    <source>
        <dbReference type="Proteomes" id="UP001234297"/>
    </source>
</evidence>